<dbReference type="GO" id="GO:0003723">
    <property type="term" value="F:RNA binding"/>
    <property type="evidence" value="ECO:0007669"/>
    <property type="project" value="UniProtKB-UniRule"/>
</dbReference>
<dbReference type="STRING" id="578462.A0A0L0S1S1"/>
<dbReference type="PANTHER" id="PTHR45843">
    <property type="entry name" value="PEPTIDYL-PROLYL CIS-TRANS ISOMERASE-LIKE 4"/>
    <property type="match status" value="1"/>
</dbReference>
<evidence type="ECO:0000259" key="13">
    <source>
        <dbReference type="PROSITE" id="PS50102"/>
    </source>
</evidence>
<dbReference type="VEuPathDB" id="FungiDB:AMAG_02172"/>
<sequence length="383" mass="43039">MALAGVDDVTGTGACGSQWLIATTDRADYLDARCVVFGEVAEGLDVLDKINDAYADANGRPFQDIRIKHTIILDDPFPDPPRLVVPDRSPDPPRDVLDSVRLTEADVIDEEVDPEIAERERRAREAASHALALEMMGDLPFAEIKPPENVLFVCKLNPVTRDEDLALIFGRFGTLGSCEVIRDKATGESLCYAFIEYDDRAAAEAAYLKMNNVLIDDRRIKVDFSQSVAKLHKDWTSARRRAGAGFGGFAHLQRRTQYRDEDAVGASGAPDAAMVFEHDSDLRGGRELASARHERERASPAVSAEQSVASSRRRSRSPPARRRGRSRSRSPPPSRRRDDRDRDDRHRSHGRERDRPRSSGDRSSRDHRSRRDDGHDDRSRRRY</sequence>
<protein>
    <recommendedName>
        <fullName evidence="10">Peptidyl-prolyl cis-trans isomerase</fullName>
        <shortName evidence="10">PPIase</shortName>
        <ecNumber evidence="10">5.2.1.8</ecNumber>
    </recommendedName>
</protein>
<dbReference type="InterPro" id="IPR029000">
    <property type="entry name" value="Cyclophilin-like_dom_sf"/>
</dbReference>
<evidence type="ECO:0000256" key="2">
    <source>
        <dbReference type="ARBA" id="ARBA00002388"/>
    </source>
</evidence>
<reference evidence="14 15" key="1">
    <citation type="submission" date="2009-11" db="EMBL/GenBank/DDBJ databases">
        <title>Annotation of Allomyces macrogynus ATCC 38327.</title>
        <authorList>
            <consortium name="The Broad Institute Genome Sequencing Platform"/>
            <person name="Russ C."/>
            <person name="Cuomo C."/>
            <person name="Burger G."/>
            <person name="Gray M.W."/>
            <person name="Holland P.W.H."/>
            <person name="King N."/>
            <person name="Lang F.B.F."/>
            <person name="Roger A.J."/>
            <person name="Ruiz-Trillo I."/>
            <person name="Young S.K."/>
            <person name="Zeng Q."/>
            <person name="Gargeya S."/>
            <person name="Fitzgerald M."/>
            <person name="Haas B."/>
            <person name="Abouelleil A."/>
            <person name="Alvarado L."/>
            <person name="Arachchi H.M."/>
            <person name="Berlin A."/>
            <person name="Chapman S.B."/>
            <person name="Gearin G."/>
            <person name="Goldberg J."/>
            <person name="Griggs A."/>
            <person name="Gujja S."/>
            <person name="Hansen M."/>
            <person name="Heiman D."/>
            <person name="Howarth C."/>
            <person name="Larimer J."/>
            <person name="Lui A."/>
            <person name="MacDonald P.J.P."/>
            <person name="McCowen C."/>
            <person name="Montmayeur A."/>
            <person name="Murphy C."/>
            <person name="Neiman D."/>
            <person name="Pearson M."/>
            <person name="Priest M."/>
            <person name="Roberts A."/>
            <person name="Saif S."/>
            <person name="Shea T."/>
            <person name="Sisk P."/>
            <person name="Stolte C."/>
            <person name="Sykes S."/>
            <person name="Wortman J."/>
            <person name="Nusbaum C."/>
            <person name="Birren B."/>
        </authorList>
    </citation>
    <scope>NUCLEOTIDE SEQUENCE [LARGE SCALE GENOMIC DNA]</scope>
    <source>
        <strain evidence="14 15">ATCC 38327</strain>
    </source>
</reference>
<dbReference type="GO" id="GO:0005634">
    <property type="term" value="C:nucleus"/>
    <property type="evidence" value="ECO:0007669"/>
    <property type="project" value="UniProtKB-SubCell"/>
</dbReference>
<dbReference type="SUPFAM" id="SSF54928">
    <property type="entry name" value="RNA-binding domain, RBD"/>
    <property type="match status" value="1"/>
</dbReference>
<evidence type="ECO:0000313" key="14">
    <source>
        <dbReference type="EMBL" id="KNE56351.1"/>
    </source>
</evidence>
<feature type="compositionally biased region" description="Basic residues" evidence="11">
    <location>
        <begin position="311"/>
        <end position="328"/>
    </location>
</feature>
<keyword evidence="5 9" id="KW-0694">RNA-binding</keyword>
<evidence type="ECO:0000256" key="1">
    <source>
        <dbReference type="ARBA" id="ARBA00000971"/>
    </source>
</evidence>
<organism evidence="14 15">
    <name type="scientific">Allomyces macrogynus (strain ATCC 38327)</name>
    <name type="common">Allomyces javanicus var. macrogynus</name>
    <dbReference type="NCBI Taxonomy" id="578462"/>
    <lineage>
        <taxon>Eukaryota</taxon>
        <taxon>Fungi</taxon>
        <taxon>Fungi incertae sedis</taxon>
        <taxon>Blastocladiomycota</taxon>
        <taxon>Blastocladiomycetes</taxon>
        <taxon>Blastocladiales</taxon>
        <taxon>Blastocladiaceae</taxon>
        <taxon>Allomyces</taxon>
    </lineage>
</organism>
<dbReference type="EC" id="5.2.1.8" evidence="10"/>
<dbReference type="Gene3D" id="2.40.100.10">
    <property type="entry name" value="Cyclophilin-like"/>
    <property type="match status" value="1"/>
</dbReference>
<comment type="similarity">
    <text evidence="4 10">Belongs to the cyclophilin-type PPIase family. PPIL4 subfamily.</text>
</comment>
<dbReference type="GO" id="GO:0003755">
    <property type="term" value="F:peptidyl-prolyl cis-trans isomerase activity"/>
    <property type="evidence" value="ECO:0007669"/>
    <property type="project" value="UniProtKB-UniRule"/>
</dbReference>
<dbReference type="Pfam" id="PF00076">
    <property type="entry name" value="RRM_1"/>
    <property type="match status" value="1"/>
</dbReference>
<dbReference type="eggNOG" id="KOG0415">
    <property type="taxonomic scope" value="Eukaryota"/>
</dbReference>
<dbReference type="PROSITE" id="PS50102">
    <property type="entry name" value="RRM"/>
    <property type="match status" value="1"/>
</dbReference>
<evidence type="ECO:0000256" key="8">
    <source>
        <dbReference type="ARBA" id="ARBA00023242"/>
    </source>
</evidence>
<dbReference type="AlphaFoldDB" id="A0A0L0S1S1"/>
<accession>A0A0L0S1S1</accession>
<keyword evidence="8 10" id="KW-0539">Nucleus</keyword>
<evidence type="ECO:0000256" key="10">
    <source>
        <dbReference type="RuleBase" id="RU365081"/>
    </source>
</evidence>
<proteinExistence type="inferred from homology"/>
<dbReference type="PROSITE" id="PS50072">
    <property type="entry name" value="CSA_PPIASE_2"/>
    <property type="match status" value="1"/>
</dbReference>
<keyword evidence="15" id="KW-1185">Reference proteome</keyword>
<feature type="compositionally biased region" description="Basic and acidic residues" evidence="11">
    <location>
        <begin position="278"/>
        <end position="298"/>
    </location>
</feature>
<dbReference type="PANTHER" id="PTHR45843:SF1">
    <property type="entry name" value="PEPTIDYL-PROLYL CIS-TRANS ISOMERASE-LIKE 4"/>
    <property type="match status" value="1"/>
</dbReference>
<dbReference type="SUPFAM" id="SSF50891">
    <property type="entry name" value="Cyclophilin-like"/>
    <property type="match status" value="1"/>
</dbReference>
<dbReference type="InterPro" id="IPR035979">
    <property type="entry name" value="RBD_domain_sf"/>
</dbReference>
<gene>
    <name evidence="14" type="ORF">AMAG_02172</name>
</gene>
<evidence type="ECO:0000256" key="9">
    <source>
        <dbReference type="PROSITE-ProRule" id="PRU00176"/>
    </source>
</evidence>
<dbReference type="Gene3D" id="3.30.70.330">
    <property type="match status" value="1"/>
</dbReference>
<feature type="domain" description="RRM" evidence="13">
    <location>
        <begin position="149"/>
        <end position="227"/>
    </location>
</feature>
<feature type="region of interest" description="Disordered" evidence="11">
    <location>
        <begin position="278"/>
        <end position="383"/>
    </location>
</feature>
<dbReference type="InterPro" id="IPR002130">
    <property type="entry name" value="Cyclophilin-type_PPIase_dom"/>
</dbReference>
<dbReference type="SMART" id="SM00360">
    <property type="entry name" value="RRM"/>
    <property type="match status" value="1"/>
</dbReference>
<feature type="domain" description="PPIase cyclophilin-type" evidence="12">
    <location>
        <begin position="1"/>
        <end position="72"/>
    </location>
</feature>
<evidence type="ECO:0000256" key="5">
    <source>
        <dbReference type="ARBA" id="ARBA00022884"/>
    </source>
</evidence>
<evidence type="ECO:0000313" key="15">
    <source>
        <dbReference type="Proteomes" id="UP000054350"/>
    </source>
</evidence>
<dbReference type="Pfam" id="PF00160">
    <property type="entry name" value="Pro_isomerase"/>
    <property type="match status" value="1"/>
</dbReference>
<dbReference type="OMA" id="KMRHTRM"/>
<name>A0A0L0S1S1_ALLM3</name>
<keyword evidence="6 10" id="KW-0697">Rotamase</keyword>
<dbReference type="Proteomes" id="UP000054350">
    <property type="component" value="Unassembled WGS sequence"/>
</dbReference>
<dbReference type="InterPro" id="IPR012677">
    <property type="entry name" value="Nucleotide-bd_a/b_plait_sf"/>
</dbReference>
<evidence type="ECO:0000259" key="12">
    <source>
        <dbReference type="PROSITE" id="PS50072"/>
    </source>
</evidence>
<dbReference type="InterPro" id="IPR000504">
    <property type="entry name" value="RRM_dom"/>
</dbReference>
<feature type="compositionally biased region" description="Basic and acidic residues" evidence="11">
    <location>
        <begin position="335"/>
        <end position="383"/>
    </location>
</feature>
<feature type="non-terminal residue" evidence="14">
    <location>
        <position position="1"/>
    </location>
</feature>
<dbReference type="InterPro" id="IPR035542">
    <property type="entry name" value="CRIP"/>
</dbReference>
<keyword evidence="7 10" id="KW-0413">Isomerase</keyword>
<evidence type="ECO:0000256" key="7">
    <source>
        <dbReference type="ARBA" id="ARBA00023235"/>
    </source>
</evidence>
<reference evidence="15" key="2">
    <citation type="submission" date="2009-11" db="EMBL/GenBank/DDBJ databases">
        <title>The Genome Sequence of Allomyces macrogynus strain ATCC 38327.</title>
        <authorList>
            <consortium name="The Broad Institute Genome Sequencing Platform"/>
            <person name="Russ C."/>
            <person name="Cuomo C."/>
            <person name="Shea T."/>
            <person name="Young S.K."/>
            <person name="Zeng Q."/>
            <person name="Koehrsen M."/>
            <person name="Haas B."/>
            <person name="Borodovsky M."/>
            <person name="Guigo R."/>
            <person name="Alvarado L."/>
            <person name="Berlin A."/>
            <person name="Borenstein D."/>
            <person name="Chen Z."/>
            <person name="Engels R."/>
            <person name="Freedman E."/>
            <person name="Gellesch M."/>
            <person name="Goldberg J."/>
            <person name="Griggs A."/>
            <person name="Gujja S."/>
            <person name="Heiman D."/>
            <person name="Hepburn T."/>
            <person name="Howarth C."/>
            <person name="Jen D."/>
            <person name="Larson L."/>
            <person name="Lewis B."/>
            <person name="Mehta T."/>
            <person name="Park D."/>
            <person name="Pearson M."/>
            <person name="Roberts A."/>
            <person name="Saif S."/>
            <person name="Shenoy N."/>
            <person name="Sisk P."/>
            <person name="Stolte C."/>
            <person name="Sykes S."/>
            <person name="Walk T."/>
            <person name="White J."/>
            <person name="Yandava C."/>
            <person name="Burger G."/>
            <person name="Gray M.W."/>
            <person name="Holland P.W.H."/>
            <person name="King N."/>
            <person name="Lang F.B.F."/>
            <person name="Roger A.J."/>
            <person name="Ruiz-Trillo I."/>
            <person name="Lander E."/>
            <person name="Nusbaum C."/>
        </authorList>
    </citation>
    <scope>NUCLEOTIDE SEQUENCE [LARGE SCALE GENOMIC DNA]</scope>
    <source>
        <strain evidence="15">ATCC 38327</strain>
    </source>
</reference>
<dbReference type="CDD" id="cd12235">
    <property type="entry name" value="RRM_PPIL4"/>
    <property type="match status" value="1"/>
</dbReference>
<comment type="function">
    <text evidence="2 10">PPIases accelerate the folding of proteins. It catalyzes the cis-trans isomerization of proline imidic peptide bonds in oligopeptides.</text>
</comment>
<evidence type="ECO:0000256" key="11">
    <source>
        <dbReference type="SAM" id="MobiDB-lite"/>
    </source>
</evidence>
<comment type="subcellular location">
    <subcellularLocation>
        <location evidence="3 10">Nucleus</location>
    </subcellularLocation>
</comment>
<dbReference type="EMBL" id="GG745330">
    <property type="protein sequence ID" value="KNE56351.1"/>
    <property type="molecule type" value="Genomic_DNA"/>
</dbReference>
<evidence type="ECO:0000256" key="6">
    <source>
        <dbReference type="ARBA" id="ARBA00023110"/>
    </source>
</evidence>
<evidence type="ECO:0000256" key="4">
    <source>
        <dbReference type="ARBA" id="ARBA00010739"/>
    </source>
</evidence>
<comment type="catalytic activity">
    <reaction evidence="1 10">
        <text>[protein]-peptidylproline (omega=180) = [protein]-peptidylproline (omega=0)</text>
        <dbReference type="Rhea" id="RHEA:16237"/>
        <dbReference type="Rhea" id="RHEA-COMP:10747"/>
        <dbReference type="Rhea" id="RHEA-COMP:10748"/>
        <dbReference type="ChEBI" id="CHEBI:83833"/>
        <dbReference type="ChEBI" id="CHEBI:83834"/>
        <dbReference type="EC" id="5.2.1.8"/>
    </reaction>
</comment>
<dbReference type="OrthoDB" id="2083at2759"/>
<evidence type="ECO:0000256" key="3">
    <source>
        <dbReference type="ARBA" id="ARBA00004123"/>
    </source>
</evidence>